<dbReference type="OrthoDB" id="440676at2759"/>
<evidence type="ECO:0000313" key="3">
    <source>
        <dbReference type="Proteomes" id="UP000323000"/>
    </source>
</evidence>
<dbReference type="InterPro" id="IPR048800">
    <property type="entry name" value="Cac1-like_C"/>
</dbReference>
<accession>A0A5C7I8G0</accession>
<dbReference type="Pfam" id="PF21796">
    <property type="entry name" value="Cac1_C"/>
    <property type="match status" value="1"/>
</dbReference>
<comment type="caution">
    <text evidence="2">The sequence shown here is derived from an EMBL/GenBank/DDBJ whole genome shotgun (WGS) entry which is preliminary data.</text>
</comment>
<organism evidence="2 3">
    <name type="scientific">Acer yangbiense</name>
    <dbReference type="NCBI Taxonomy" id="1000413"/>
    <lineage>
        <taxon>Eukaryota</taxon>
        <taxon>Viridiplantae</taxon>
        <taxon>Streptophyta</taxon>
        <taxon>Embryophyta</taxon>
        <taxon>Tracheophyta</taxon>
        <taxon>Spermatophyta</taxon>
        <taxon>Magnoliopsida</taxon>
        <taxon>eudicotyledons</taxon>
        <taxon>Gunneridae</taxon>
        <taxon>Pentapetalae</taxon>
        <taxon>rosids</taxon>
        <taxon>malvids</taxon>
        <taxon>Sapindales</taxon>
        <taxon>Sapindaceae</taxon>
        <taxon>Hippocastanoideae</taxon>
        <taxon>Acereae</taxon>
        <taxon>Acer</taxon>
    </lineage>
</organism>
<evidence type="ECO:0000313" key="2">
    <source>
        <dbReference type="EMBL" id="TXG65358.1"/>
    </source>
</evidence>
<evidence type="ECO:0000259" key="1">
    <source>
        <dbReference type="Pfam" id="PF21796"/>
    </source>
</evidence>
<dbReference type="AlphaFoldDB" id="A0A5C7I8G0"/>
<reference evidence="3" key="1">
    <citation type="journal article" date="2019" name="Gigascience">
        <title>De novo genome assembly of the endangered Acer yangbiense, a plant species with extremely small populations endemic to Yunnan Province, China.</title>
        <authorList>
            <person name="Yang J."/>
            <person name="Wariss H.M."/>
            <person name="Tao L."/>
            <person name="Zhang R."/>
            <person name="Yun Q."/>
            <person name="Hollingsworth P."/>
            <person name="Dao Z."/>
            <person name="Luo G."/>
            <person name="Guo H."/>
            <person name="Ma Y."/>
            <person name="Sun W."/>
        </authorList>
    </citation>
    <scope>NUCLEOTIDE SEQUENCE [LARGE SCALE GENOMIC DNA]</scope>
    <source>
        <strain evidence="3">cv. Malutang</strain>
    </source>
</reference>
<name>A0A5C7I8G0_9ROSI</name>
<proteinExistence type="predicted"/>
<dbReference type="Proteomes" id="UP000323000">
    <property type="component" value="Chromosome 3"/>
</dbReference>
<protein>
    <recommendedName>
        <fullName evidence="1">Chromatin assembly factor 1 subunit Cac1-like C-terminal domain-containing protein</fullName>
    </recommendedName>
</protein>
<feature type="domain" description="Chromatin assembly factor 1 subunit Cac1-like C-terminal" evidence="1">
    <location>
        <begin position="39"/>
        <end position="82"/>
    </location>
</feature>
<sequence>MNDNNTWFPDSSATNHVTSAFSHLNVGSIYHGNSKLQMGNGAGMNRVLESLQQKFPDVSKSQLGNKVREISDYSFLKNRWKVKKDILIKLGLPVSPGDRSGLSAFPDKEKLGLILRKRDVDLPSSVTDHVIEEKKGFVVGGQLKNKDKGDGDQITRNFGVVDREKKCGIRESKEKAMNPSSSNVNVDFEIRSCLDCGEACKESVRLSLSEASSKMGLFSNLHLLSGEYGGFANGPGGNR</sequence>
<keyword evidence="3" id="KW-1185">Reference proteome</keyword>
<gene>
    <name evidence="2" type="ORF">EZV62_006633</name>
</gene>
<dbReference type="EMBL" id="VAHF01000003">
    <property type="protein sequence ID" value="TXG65358.1"/>
    <property type="molecule type" value="Genomic_DNA"/>
</dbReference>